<organism evidence="6 7">
    <name type="scientific">Nocardia flavorosea</name>
    <dbReference type="NCBI Taxonomy" id="53429"/>
    <lineage>
        <taxon>Bacteria</taxon>
        <taxon>Bacillati</taxon>
        <taxon>Actinomycetota</taxon>
        <taxon>Actinomycetes</taxon>
        <taxon>Mycobacteriales</taxon>
        <taxon>Nocardiaceae</taxon>
        <taxon>Nocardia</taxon>
    </lineage>
</organism>
<dbReference type="EMBL" id="JAAXOT010000007">
    <property type="protein sequence ID" value="NKY57499.1"/>
    <property type="molecule type" value="Genomic_DNA"/>
</dbReference>
<dbReference type="InterPro" id="IPR003593">
    <property type="entry name" value="AAA+_ATPase"/>
</dbReference>
<dbReference type="GO" id="GO:0005524">
    <property type="term" value="F:ATP binding"/>
    <property type="evidence" value="ECO:0007669"/>
    <property type="project" value="UniProtKB-KW"/>
</dbReference>
<evidence type="ECO:0000259" key="5">
    <source>
        <dbReference type="PROSITE" id="PS50893"/>
    </source>
</evidence>
<dbReference type="AlphaFoldDB" id="A0A846YKR1"/>
<gene>
    <name evidence="6" type="ORF">HGA15_15335</name>
</gene>
<evidence type="ECO:0000313" key="6">
    <source>
        <dbReference type="EMBL" id="NKY57499.1"/>
    </source>
</evidence>
<dbReference type="Pfam" id="PF00005">
    <property type="entry name" value="ABC_tran"/>
    <property type="match status" value="1"/>
</dbReference>
<dbReference type="InterPro" id="IPR050153">
    <property type="entry name" value="Metal_Ion_Import_ABC"/>
</dbReference>
<dbReference type="Proteomes" id="UP000570678">
    <property type="component" value="Unassembled WGS sequence"/>
</dbReference>
<dbReference type="NCBIfam" id="NF040873">
    <property type="entry name" value="AztA"/>
    <property type="match status" value="1"/>
</dbReference>
<dbReference type="PANTHER" id="PTHR42734">
    <property type="entry name" value="METAL TRANSPORT SYSTEM ATP-BINDING PROTEIN TM_0124-RELATED"/>
    <property type="match status" value="1"/>
</dbReference>
<evidence type="ECO:0000256" key="2">
    <source>
        <dbReference type="ARBA" id="ARBA00022448"/>
    </source>
</evidence>
<keyword evidence="2" id="KW-0813">Transport</keyword>
<keyword evidence="7" id="KW-1185">Reference proteome</keyword>
<dbReference type="InterPro" id="IPR003439">
    <property type="entry name" value="ABC_transporter-like_ATP-bd"/>
</dbReference>
<comment type="similarity">
    <text evidence="1">Belongs to the ABC transporter superfamily.</text>
</comment>
<proteinExistence type="inferred from homology"/>
<name>A0A846YKR1_9NOCA</name>
<evidence type="ECO:0000256" key="4">
    <source>
        <dbReference type="ARBA" id="ARBA00022840"/>
    </source>
</evidence>
<keyword evidence="4 6" id="KW-0067">ATP-binding</keyword>
<dbReference type="RefSeq" id="WP_062975329.1">
    <property type="nucleotide sequence ID" value="NZ_JAAXOT010000007.1"/>
</dbReference>
<dbReference type="PROSITE" id="PS00211">
    <property type="entry name" value="ABC_TRANSPORTER_1"/>
    <property type="match status" value="1"/>
</dbReference>
<evidence type="ECO:0000256" key="1">
    <source>
        <dbReference type="ARBA" id="ARBA00005417"/>
    </source>
</evidence>
<sequence>MRTADIEITGLSAGYRDNPVLRDVTATLPGGRVTALMGPNGSGKSTLLAVLAGILTPSSGSVDRPGTRRPALVVQQQSVPPTLPITVTETVAMGRWAQRGLWRRLTRADRAVVAECLARMDIAALAGRRLDTLSGGQRQRVLLARALAQQSDLLLLDEPSTGLDSSAQEAIGSAVRDAAASGVTVVHATHDLADVRHADHCVLLRGGRVVGTGEPEVVLAAAA</sequence>
<dbReference type="SMART" id="SM00382">
    <property type="entry name" value="AAA"/>
    <property type="match status" value="1"/>
</dbReference>
<dbReference type="PANTHER" id="PTHR42734:SF5">
    <property type="entry name" value="IRON TRANSPORT SYSTEM ATP-BINDING PROTEIN HI_0361-RELATED"/>
    <property type="match status" value="1"/>
</dbReference>
<protein>
    <submittedName>
        <fullName evidence="6">Metal ABC transporter ATP-binding protein</fullName>
    </submittedName>
</protein>
<dbReference type="GO" id="GO:0016887">
    <property type="term" value="F:ATP hydrolysis activity"/>
    <property type="evidence" value="ECO:0007669"/>
    <property type="project" value="InterPro"/>
</dbReference>
<reference evidence="6 7" key="1">
    <citation type="submission" date="2020-04" db="EMBL/GenBank/DDBJ databases">
        <title>MicrobeNet Type strains.</title>
        <authorList>
            <person name="Nicholson A.C."/>
        </authorList>
    </citation>
    <scope>NUCLEOTIDE SEQUENCE [LARGE SCALE GENOMIC DNA]</scope>
    <source>
        <strain evidence="6 7">JCM 3332</strain>
    </source>
</reference>
<evidence type="ECO:0000313" key="7">
    <source>
        <dbReference type="Proteomes" id="UP000570678"/>
    </source>
</evidence>
<keyword evidence="3" id="KW-0547">Nucleotide-binding</keyword>
<dbReference type="Gene3D" id="3.40.50.300">
    <property type="entry name" value="P-loop containing nucleotide triphosphate hydrolases"/>
    <property type="match status" value="1"/>
</dbReference>
<dbReference type="InterPro" id="IPR017871">
    <property type="entry name" value="ABC_transporter-like_CS"/>
</dbReference>
<dbReference type="SUPFAM" id="SSF52540">
    <property type="entry name" value="P-loop containing nucleoside triphosphate hydrolases"/>
    <property type="match status" value="1"/>
</dbReference>
<evidence type="ECO:0000256" key="3">
    <source>
        <dbReference type="ARBA" id="ARBA00022741"/>
    </source>
</evidence>
<dbReference type="PROSITE" id="PS50893">
    <property type="entry name" value="ABC_TRANSPORTER_2"/>
    <property type="match status" value="1"/>
</dbReference>
<comment type="caution">
    <text evidence="6">The sequence shown here is derived from an EMBL/GenBank/DDBJ whole genome shotgun (WGS) entry which is preliminary data.</text>
</comment>
<accession>A0A846YKR1</accession>
<dbReference type="InterPro" id="IPR027417">
    <property type="entry name" value="P-loop_NTPase"/>
</dbReference>
<dbReference type="InterPro" id="IPR047748">
    <property type="entry name" value="AztA-like"/>
</dbReference>
<feature type="domain" description="ABC transporter" evidence="5">
    <location>
        <begin position="1"/>
        <end position="223"/>
    </location>
</feature>